<dbReference type="EMBL" id="QRHL01000025">
    <property type="protein sequence ID" value="RHF70476.1"/>
    <property type="molecule type" value="Genomic_DNA"/>
</dbReference>
<keyword evidence="1" id="KW-1133">Transmembrane helix</keyword>
<reference evidence="2 3" key="1">
    <citation type="submission" date="2018-08" db="EMBL/GenBank/DDBJ databases">
        <title>A genome reference for cultivated species of the human gut microbiota.</title>
        <authorList>
            <person name="Zou Y."/>
            <person name="Xue W."/>
            <person name="Luo G."/>
        </authorList>
    </citation>
    <scope>NUCLEOTIDE SEQUENCE [LARGE SCALE GENOMIC DNA]</scope>
    <source>
        <strain evidence="2 3">AM25-1</strain>
    </source>
</reference>
<organism evidence="2 3">
    <name type="scientific">Fusobacterium mortiferum</name>
    <dbReference type="NCBI Taxonomy" id="850"/>
    <lineage>
        <taxon>Bacteria</taxon>
        <taxon>Fusobacteriati</taxon>
        <taxon>Fusobacteriota</taxon>
        <taxon>Fusobacteriia</taxon>
        <taxon>Fusobacteriales</taxon>
        <taxon>Fusobacteriaceae</taxon>
        <taxon>Fusobacterium</taxon>
    </lineage>
</organism>
<keyword evidence="1" id="KW-0472">Membrane</keyword>
<keyword evidence="1" id="KW-0812">Transmembrane</keyword>
<dbReference type="RefSeq" id="WP_117709084.1">
    <property type="nucleotide sequence ID" value="NZ_DAWDOM010000092.1"/>
</dbReference>
<evidence type="ECO:0000256" key="1">
    <source>
        <dbReference type="SAM" id="Phobius"/>
    </source>
</evidence>
<proteinExistence type="predicted"/>
<feature type="transmembrane region" description="Helical" evidence="1">
    <location>
        <begin position="31"/>
        <end position="51"/>
    </location>
</feature>
<accession>A0A414PPN7</accession>
<dbReference type="AlphaFoldDB" id="A0A414PPN7"/>
<comment type="caution">
    <text evidence="2">The sequence shown here is derived from an EMBL/GenBank/DDBJ whole genome shotgun (WGS) entry which is preliminary data.</text>
</comment>
<sequence length="160" mass="18732">MLFYDEFLKKLDEEKFQIDEIEKFSPEIKKVVVGLGVSLPLIIIAMAQLYMAKVDGNMVRVAFAIAFIFMGVKQLKTTFSYKIQIDTKNKKMKFMNVDIDLMRVESCTLKEGRVGKKLEAVLDIITFDKQQYIIPLYMNKKLKFVWIMREILKGVFIIKK</sequence>
<evidence type="ECO:0000313" key="3">
    <source>
        <dbReference type="Proteomes" id="UP000284676"/>
    </source>
</evidence>
<protein>
    <submittedName>
        <fullName evidence="2">Uncharacterized protein</fullName>
    </submittedName>
</protein>
<name>A0A414PPN7_FUSMR</name>
<feature type="transmembrane region" description="Helical" evidence="1">
    <location>
        <begin position="57"/>
        <end position="75"/>
    </location>
</feature>
<gene>
    <name evidence="2" type="ORF">DW663_10505</name>
</gene>
<evidence type="ECO:0000313" key="2">
    <source>
        <dbReference type="EMBL" id="RHF70476.1"/>
    </source>
</evidence>
<dbReference type="Proteomes" id="UP000284676">
    <property type="component" value="Unassembled WGS sequence"/>
</dbReference>